<dbReference type="PANTHER" id="PTHR34876:SF10">
    <property type="entry name" value="GLUCANASE"/>
    <property type="match status" value="1"/>
</dbReference>
<feature type="binding site" evidence="7">
    <location>
        <position position="221"/>
    </location>
    <ligand>
        <name>substrate</name>
    </ligand>
</feature>
<dbReference type="GO" id="GO:0004553">
    <property type="term" value="F:hydrolase activity, hydrolyzing O-glycosyl compounds"/>
    <property type="evidence" value="ECO:0007669"/>
    <property type="project" value="InterPro"/>
</dbReference>
<dbReference type="SUPFAM" id="SSF51989">
    <property type="entry name" value="Glycosyl hydrolases family 6, cellulases"/>
    <property type="match status" value="1"/>
</dbReference>
<dbReference type="Pfam" id="PF01341">
    <property type="entry name" value="Glyco_hydro_6"/>
    <property type="match status" value="1"/>
</dbReference>
<dbReference type="InterPro" id="IPR036434">
    <property type="entry name" value="Beta_cellobiohydrolase_sf"/>
</dbReference>
<evidence type="ECO:0000256" key="4">
    <source>
        <dbReference type="ARBA" id="ARBA00023295"/>
    </source>
</evidence>
<organism evidence="11 12">
    <name type="scientific">Ascobolus immersus RN42</name>
    <dbReference type="NCBI Taxonomy" id="1160509"/>
    <lineage>
        <taxon>Eukaryota</taxon>
        <taxon>Fungi</taxon>
        <taxon>Dikarya</taxon>
        <taxon>Ascomycota</taxon>
        <taxon>Pezizomycotina</taxon>
        <taxon>Pezizomycetes</taxon>
        <taxon>Pezizales</taxon>
        <taxon>Ascobolaceae</taxon>
        <taxon>Ascobolus</taxon>
    </lineage>
</organism>
<dbReference type="InterPro" id="IPR016288">
    <property type="entry name" value="Beta_cellobiohydrolase"/>
</dbReference>
<feature type="active site" description="Proton donor" evidence="6">
    <location>
        <position position="173"/>
    </location>
</feature>
<evidence type="ECO:0000256" key="7">
    <source>
        <dbReference type="PIRSR" id="PIRSR001100-2"/>
    </source>
</evidence>
<keyword evidence="1 9" id="KW-0378">Hydrolase</keyword>
<keyword evidence="4 9" id="KW-0326">Glycosidase</keyword>
<keyword evidence="9" id="KW-0732">Signal</keyword>
<evidence type="ECO:0000256" key="8">
    <source>
        <dbReference type="PROSITE-ProRule" id="PRU10056"/>
    </source>
</evidence>
<evidence type="ECO:0000313" key="11">
    <source>
        <dbReference type="EMBL" id="RPA81014.1"/>
    </source>
</evidence>
<feature type="binding site" evidence="7">
    <location>
        <position position="79"/>
    </location>
    <ligand>
        <name>substrate</name>
    </ligand>
</feature>
<accession>A0A3N4IH86</accession>
<protein>
    <recommendedName>
        <fullName evidence="9">Glucanase</fullName>
        <ecNumber evidence="9">3.2.1.-</ecNumber>
    </recommendedName>
</protein>
<evidence type="ECO:0000256" key="6">
    <source>
        <dbReference type="PIRSR" id="PIRSR001100-1"/>
    </source>
</evidence>
<dbReference type="STRING" id="1160509.A0A3N4IH86"/>
<dbReference type="PRINTS" id="PR00733">
    <property type="entry name" value="GLHYDRLASE6"/>
</dbReference>
<sequence length="410" mass="45356">MLFSKATFAALVACAAVASAHPGKPGNKDVNPFLGKELFINSGYAAKLQATIDSFLAEGDKKNAARTRTVQKKISTYVWISKNSDIELFEKFLDEALEDLKKQKGKNKKDILFPLVIYNLPERDCSAAASDGELKLADDGWNKYKAYIDRIAKILKTKGNKKGLEFSIVIEPDSLGNLVTNLSVEKCQGAKEVYQDGIAYALKNLQQKNLHLYIDAAHSNWLGWPANLEPSAKLFKEVVRRAGKNVKIRGFATNVSNYNAYKATVPDIIYGGNATHPDNANWSEHRYVTALTPYLLKEGLPAKFIIDQGRSGAQNIRLKGGHWCNIADSGFGIRPTTNTGDKNVDALVWVKPGGESDGTSDESSRRFDENCRSPDAHVPAPEAGDWFNEFVKDLVKNANPPLEETYEKRK</sequence>
<feature type="chain" id="PRO_5017850511" description="Glucanase" evidence="9">
    <location>
        <begin position="21"/>
        <end position="410"/>
    </location>
</feature>
<feature type="binding site" evidence="7">
    <location>
        <position position="355"/>
    </location>
    <ligand>
        <name>substrate</name>
    </ligand>
</feature>
<evidence type="ECO:0000256" key="2">
    <source>
        <dbReference type="ARBA" id="ARBA00023001"/>
    </source>
</evidence>
<evidence type="ECO:0000256" key="1">
    <source>
        <dbReference type="ARBA" id="ARBA00022801"/>
    </source>
</evidence>
<gene>
    <name evidence="11" type="ORF">BJ508DRAFT_209633</name>
</gene>
<dbReference type="GO" id="GO:0030245">
    <property type="term" value="P:cellulose catabolic process"/>
    <property type="evidence" value="ECO:0007669"/>
    <property type="project" value="UniProtKB-KW"/>
</dbReference>
<feature type="region of interest" description="Disordered" evidence="10">
    <location>
        <begin position="351"/>
        <end position="382"/>
    </location>
</feature>
<feature type="active site" description="Proton acceptor" evidence="6">
    <location>
        <position position="357"/>
    </location>
</feature>
<evidence type="ECO:0000256" key="10">
    <source>
        <dbReference type="SAM" id="MobiDB-lite"/>
    </source>
</evidence>
<proteinExistence type="inferred from homology"/>
<dbReference type="PANTHER" id="PTHR34876">
    <property type="match status" value="1"/>
</dbReference>
<dbReference type="EC" id="3.2.1.-" evidence="9"/>
<evidence type="ECO:0000256" key="3">
    <source>
        <dbReference type="ARBA" id="ARBA00023277"/>
    </source>
</evidence>
<dbReference type="PROSITE" id="PS00655">
    <property type="entry name" value="GLYCOSYL_HYDROL_F6_1"/>
    <property type="match status" value="1"/>
</dbReference>
<reference evidence="11 12" key="1">
    <citation type="journal article" date="2018" name="Nat. Ecol. Evol.">
        <title>Pezizomycetes genomes reveal the molecular basis of ectomycorrhizal truffle lifestyle.</title>
        <authorList>
            <person name="Murat C."/>
            <person name="Payen T."/>
            <person name="Noel B."/>
            <person name="Kuo A."/>
            <person name="Morin E."/>
            <person name="Chen J."/>
            <person name="Kohler A."/>
            <person name="Krizsan K."/>
            <person name="Balestrini R."/>
            <person name="Da Silva C."/>
            <person name="Montanini B."/>
            <person name="Hainaut M."/>
            <person name="Levati E."/>
            <person name="Barry K.W."/>
            <person name="Belfiori B."/>
            <person name="Cichocki N."/>
            <person name="Clum A."/>
            <person name="Dockter R.B."/>
            <person name="Fauchery L."/>
            <person name="Guy J."/>
            <person name="Iotti M."/>
            <person name="Le Tacon F."/>
            <person name="Lindquist E.A."/>
            <person name="Lipzen A."/>
            <person name="Malagnac F."/>
            <person name="Mello A."/>
            <person name="Molinier V."/>
            <person name="Miyauchi S."/>
            <person name="Poulain J."/>
            <person name="Riccioni C."/>
            <person name="Rubini A."/>
            <person name="Sitrit Y."/>
            <person name="Splivallo R."/>
            <person name="Traeger S."/>
            <person name="Wang M."/>
            <person name="Zifcakova L."/>
            <person name="Wipf D."/>
            <person name="Zambonelli A."/>
            <person name="Paolocci F."/>
            <person name="Nowrousian M."/>
            <person name="Ottonello S."/>
            <person name="Baldrian P."/>
            <person name="Spatafora J.W."/>
            <person name="Henrissat B."/>
            <person name="Nagy L.G."/>
            <person name="Aury J.M."/>
            <person name="Wincker P."/>
            <person name="Grigoriev I.V."/>
            <person name="Bonfante P."/>
            <person name="Martin F.M."/>
        </authorList>
    </citation>
    <scope>NUCLEOTIDE SEQUENCE [LARGE SCALE GENOMIC DNA]</scope>
    <source>
        <strain evidence="11 12">RN42</strain>
    </source>
</reference>
<keyword evidence="3 9" id="KW-0119">Carbohydrate metabolism</keyword>
<feature type="binding site" evidence="7">
    <location>
        <position position="218"/>
    </location>
    <ligand>
        <name>substrate</name>
    </ligand>
</feature>
<dbReference type="EMBL" id="ML119683">
    <property type="protein sequence ID" value="RPA81014.1"/>
    <property type="molecule type" value="Genomic_DNA"/>
</dbReference>
<feature type="binding site" evidence="7">
    <location>
        <position position="257"/>
    </location>
    <ligand>
        <name>substrate</name>
    </ligand>
</feature>
<feature type="compositionally biased region" description="Basic and acidic residues" evidence="10">
    <location>
        <begin position="362"/>
        <end position="375"/>
    </location>
</feature>
<name>A0A3N4IH86_ASCIM</name>
<dbReference type="Gene3D" id="3.20.20.40">
    <property type="entry name" value="1, 4-beta cellobiohydrolase"/>
    <property type="match status" value="1"/>
</dbReference>
<keyword evidence="2 9" id="KW-0136">Cellulose degradation</keyword>
<dbReference type="AlphaFoldDB" id="A0A3N4IH86"/>
<feature type="active site" evidence="8">
    <location>
        <position position="124"/>
    </location>
</feature>
<keyword evidence="5 9" id="KW-0624">Polysaccharide degradation</keyword>
<dbReference type="InterPro" id="IPR001524">
    <property type="entry name" value="Glyco_hydro_6_CS"/>
</dbReference>
<keyword evidence="12" id="KW-1185">Reference proteome</keyword>
<feature type="binding site" evidence="7">
    <location>
        <position position="323"/>
    </location>
    <ligand>
        <name>substrate</name>
    </ligand>
</feature>
<feature type="signal peptide" evidence="9">
    <location>
        <begin position="1"/>
        <end position="20"/>
    </location>
</feature>
<dbReference type="Proteomes" id="UP000275078">
    <property type="component" value="Unassembled WGS sequence"/>
</dbReference>
<dbReference type="OrthoDB" id="64893at2759"/>
<evidence type="ECO:0000256" key="5">
    <source>
        <dbReference type="ARBA" id="ARBA00023326"/>
    </source>
</evidence>
<evidence type="ECO:0000313" key="12">
    <source>
        <dbReference type="Proteomes" id="UP000275078"/>
    </source>
</evidence>
<feature type="binding site" evidence="7">
    <location>
        <position position="351"/>
    </location>
    <ligand>
        <name>substrate</name>
    </ligand>
</feature>
<comment type="similarity">
    <text evidence="9">Belongs to the glycosyl hydrolase family 6.</text>
</comment>
<evidence type="ECO:0000256" key="9">
    <source>
        <dbReference type="RuleBase" id="RU361186"/>
    </source>
</evidence>
<dbReference type="PIRSF" id="PIRSF001100">
    <property type="entry name" value="Beta_cellobiohydrolase"/>
    <property type="match status" value="1"/>
</dbReference>